<evidence type="ECO:0000256" key="4">
    <source>
        <dbReference type="ARBA" id="ARBA00022729"/>
    </source>
</evidence>
<dbReference type="Gene3D" id="2.60.40.10">
    <property type="entry name" value="Immunoglobulins"/>
    <property type="match status" value="11"/>
</dbReference>
<gene>
    <name evidence="8" type="ORF">LV89_04637</name>
</gene>
<dbReference type="SUPFAM" id="SSF117074">
    <property type="entry name" value="Hypothetical protein PA1324"/>
    <property type="match status" value="3"/>
</dbReference>
<dbReference type="Pfam" id="PF17210">
    <property type="entry name" value="SdrD_B"/>
    <property type="match status" value="4"/>
</dbReference>
<protein>
    <submittedName>
        <fullName evidence="8">SdrD B-like protein</fullName>
    </submittedName>
</protein>
<comment type="subcellular location">
    <subcellularLocation>
        <location evidence="1">Secreted</location>
    </subcellularLocation>
</comment>
<reference evidence="8 9" key="1">
    <citation type="submission" date="2018-05" db="EMBL/GenBank/DDBJ databases">
        <title>Genomic Encyclopedia of Archaeal and Bacterial Type Strains, Phase II (KMG-II): from individual species to whole genera.</title>
        <authorList>
            <person name="Goeker M."/>
        </authorList>
    </citation>
    <scope>NUCLEOTIDE SEQUENCE [LARGE SCALE GENOMIC DNA]</scope>
    <source>
        <strain evidence="8 9">DSM 22214</strain>
    </source>
</reference>
<evidence type="ECO:0000313" key="8">
    <source>
        <dbReference type="EMBL" id="PWK16885.1"/>
    </source>
</evidence>
<feature type="domain" description="Immunoglobulin" evidence="7">
    <location>
        <begin position="1756"/>
        <end position="1912"/>
    </location>
</feature>
<name>A0A316DG49_9BACT</name>
<dbReference type="Proteomes" id="UP000245489">
    <property type="component" value="Unassembled WGS sequence"/>
</dbReference>
<evidence type="ECO:0000313" key="9">
    <source>
        <dbReference type="Proteomes" id="UP000245489"/>
    </source>
</evidence>
<dbReference type="CDD" id="cd00146">
    <property type="entry name" value="PKD"/>
    <property type="match status" value="1"/>
</dbReference>
<dbReference type="InterPro" id="IPR022409">
    <property type="entry name" value="PKD/Chitinase_dom"/>
</dbReference>
<dbReference type="SUPFAM" id="SSF49299">
    <property type="entry name" value="PKD domain"/>
    <property type="match status" value="2"/>
</dbReference>
<keyword evidence="9" id="KW-1185">Reference proteome</keyword>
<feature type="domain" description="Immunoglobulin" evidence="7">
    <location>
        <begin position="1600"/>
        <end position="1673"/>
    </location>
</feature>
<dbReference type="InterPro" id="IPR003599">
    <property type="entry name" value="Ig_sub"/>
</dbReference>
<feature type="chain" id="PRO_5016441427" evidence="5">
    <location>
        <begin position="28"/>
        <end position="2338"/>
    </location>
</feature>
<dbReference type="GO" id="GO:0005576">
    <property type="term" value="C:extracellular region"/>
    <property type="evidence" value="ECO:0007669"/>
    <property type="project" value="UniProtKB-SubCell"/>
</dbReference>
<feature type="domain" description="PKD/Chitinase" evidence="6">
    <location>
        <begin position="999"/>
        <end position="1080"/>
    </location>
</feature>
<keyword evidence="3" id="KW-0964">Secreted</keyword>
<dbReference type="SMART" id="SM00409">
    <property type="entry name" value="IG"/>
    <property type="match status" value="4"/>
</dbReference>
<dbReference type="InterPro" id="IPR035986">
    <property type="entry name" value="PKD_dom_sf"/>
</dbReference>
<dbReference type="PANTHER" id="PTHR36108:SF13">
    <property type="entry name" value="COLOSSIN-B-RELATED"/>
    <property type="match status" value="1"/>
</dbReference>
<dbReference type="SMART" id="SM00089">
    <property type="entry name" value="PKD"/>
    <property type="match status" value="3"/>
</dbReference>
<comment type="caution">
    <text evidence="8">The sequence shown here is derived from an EMBL/GenBank/DDBJ whole genome shotgun (WGS) entry which is preliminary data.</text>
</comment>
<sequence>MKKSLRLRIVKALIPCFSLLLIASVFTEINAQNVTGKVFRDFDANGQQTSTNPIEPGVGGVTVKAFKADGTQVGSTAVTIADGSYSITVGTNAQVRIEFSNFPSAYFSGPKGTGSGTSIQFVNGGNTSNIGINYPSDFCGTTNPSLVTPCYENGTPLNGGTSANDPFIVSVPYTPTGDGVTTSENTYLSKGSEVGSTWGMAYQRKTKFLFASALLKRHSGFGNGGPGAIYKVDNSGATPVTTLFVDLNTDLGIAVGTDPRNPAIPAEALSTDKTAPNHDATAFGLVGKMSLGDIDISDDEKTLWVINTFDRKLYELPIGSPAVKPTTKTAHTLPDPGCTNGVFRPWAVKFWRGKVYVGGVCTAENSGTAADLKAYIYSFTPGDANPNNFTEVYNFPLNYARGYTSISSTTNKTSAAWRPWIAQWSEITNPLPGAATYNQTICPQPILSDIEFDVDGSIIVGFMDRAGHQLGNNNYSPIATDTKTYEGTSAGDILRIGLKTDGTYALESNGTVNGVVSGGTNQTPAQGPDGGEFYWQDMYTKSTNKNSPDGTSGGHQEISLGGLALLAGKNEVAETVYDPVTAFRAAGVRWFDNTTGQAPRGYQIFGTDAGGGSTTFGKANGLGDLELLCANQPIEVGNRLWNDINKDGIQDAGEPSLTGVTVELWKAGVKVGTTTTDATTGEYYFTGLDANTAYEIRIPNVNGGAKQTKLLGFELTQADASANAKDIIDSDASVSDSNTYASIAFTTGNAGENNHTLDAGFKCIAPVAKPSGANVTICEPTTTFDLPDAKTGTEPETWSVYTSPANPAAIINATTGVVTGMTTNGKYVFLLTSTKTGCVDTVSITRSSLPVAGADQTLCSPLTTATVNTASTGQVWTVVSKPTGATPTIAADGKVTGLTVDGVYTLRLTQGDCFEEMQILRKAKPNAGTDQIICSPATTASLGFPSGNDVWGVVTNPANPSPANVLADFGDVSGMTNVGVYQFTLTSNGCTDTVKVTKNAGVTVTAPNVSTCLGGNLTLSATPSNTNVTYLWAGPSNFTSNQQSPSIANVTDANKGKYVVTVTDGVCSASATSTVTFNTISTSLIAGKLNYCVGETIILRTFSPEVGYTYDWTGPNGFSSMNTLNISIPTTPDKAQQGVYSMKINDPNGCSAVTTLNITVTECLSIGNLVWNDANNDGLNNNGETGVSGVPVKLYKAQLVGSVPTDLPDGTAIQTIATDANGKYLFSGLIPGYYIVEIEAPTGFKSSTGTNGSATGAYEPIAGTPNNDINNDDDGTTFSGQTIRTKAIELGNYTEPTDDGDVTVNTDADKNSNLTIDFGVFKPAQLGDFVWSDTNRNGVQDAGELGVANIQVKLYLGTSTTPVATVTTDANGKYLFDNLIAGTYTVEFVKSSIGAGNNFSPLTGTTDITKDSNADPATGKTSPITLVAGDSNLTIDAGISGDCPGSTVGTITVPSLCVGQTLTMKATSSDSNATYAWSSTNSFTATTQEVVLPNLATTNSGTYTVLITNSNACTSALTANVVVNPKPTVSVSSIEICGGTTGKLTASGATTYSWAGPSSFTATTSEISVTNAGVYTVIGNSNGCTANATASVTVNPSPVPTATGAAICLGGSGTISVLPDGMTYAWAGANNFTSTQQTVSITNATASNQGVYTVTVTNEKGCTAATTVNVTVGSALTVTPTSNSPVCAGSRLELTITGGTGAKYLWTSPSGFTTTMQNPFTQNSTSADNGVWTVAVENADGCKGTGSVNVTINPALTGVTATASAPTCAGGNISLTSTPSGAKSYEWSGTPTFTSTVQNPTITSPTAGDYTYTVKVTDANGCTAQATASTTIFATPTATATSNSPVCFGQNIQLGVTTNGTKFAWSGANGFTSTLQSPIITVANAAKAGIYTVVVTNENSCSVTATTSVSVNAQLNGGNDISICSPISTVQLTLVSGATWTADATNPATATINNTSGVASGLTNIGTYVFYLTNTGGCKDTVNVFINAKLDAGDDKVICSPKSTAKLLALNTGQTWKYFANGSTLPTPTIDNQGNVSGMIQDGTYLFILEQTGDNYCGDTVAVIRKPAPNAGSDLLGNNGGICEPKTTAKLSATGANQTWSVATNSLGVGTVTIDATGAIANMNANGIYQFVLTQGECTDTVKVERSAKPNAGIDKVFCGDSTNYKLPNAPQGTAWSNIATNPGSVQVSPVTGEIIGMTVVGDYYFVLMNTAGCSDTVKVTRKAIPAFDVQTQQATCTVGTPNSDAKLIVSGFDVANKYDYSEGTTYTGTKTFVTASSIPTDGVLANNLANPTTDKSYTVRIFNSNGCFTDKTVVLKTRVCECKPDVCIPYTMKKVAK</sequence>
<dbReference type="PANTHER" id="PTHR36108">
    <property type="entry name" value="COLOSSIN-B-RELATED"/>
    <property type="match status" value="1"/>
</dbReference>
<evidence type="ECO:0000256" key="1">
    <source>
        <dbReference type="ARBA" id="ARBA00004613"/>
    </source>
</evidence>
<feature type="domain" description="Immunoglobulin" evidence="7">
    <location>
        <begin position="1448"/>
        <end position="1524"/>
    </location>
</feature>
<feature type="signal peptide" evidence="5">
    <location>
        <begin position="1"/>
        <end position="27"/>
    </location>
</feature>
<dbReference type="EMBL" id="QGGO01000041">
    <property type="protein sequence ID" value="PWK16885.1"/>
    <property type="molecule type" value="Genomic_DNA"/>
</dbReference>
<keyword evidence="4 5" id="KW-0732">Signal</keyword>
<evidence type="ECO:0000259" key="6">
    <source>
        <dbReference type="SMART" id="SM00089"/>
    </source>
</evidence>
<dbReference type="RefSeq" id="WP_109745282.1">
    <property type="nucleotide sequence ID" value="NZ_QGGO01000041.1"/>
</dbReference>
<evidence type="ECO:0000256" key="2">
    <source>
        <dbReference type="ARBA" id="ARBA00007257"/>
    </source>
</evidence>
<evidence type="ECO:0000256" key="3">
    <source>
        <dbReference type="ARBA" id="ARBA00022525"/>
    </source>
</evidence>
<dbReference type="OrthoDB" id="3169091at2"/>
<evidence type="ECO:0000256" key="5">
    <source>
        <dbReference type="SAM" id="SignalP"/>
    </source>
</evidence>
<feature type="domain" description="PKD/Chitinase" evidence="6">
    <location>
        <begin position="1749"/>
        <end position="1835"/>
    </location>
</feature>
<organism evidence="8 9">
    <name type="scientific">Arcicella aurantiaca</name>
    <dbReference type="NCBI Taxonomy" id="591202"/>
    <lineage>
        <taxon>Bacteria</taxon>
        <taxon>Pseudomonadati</taxon>
        <taxon>Bacteroidota</taxon>
        <taxon>Cytophagia</taxon>
        <taxon>Cytophagales</taxon>
        <taxon>Flectobacillaceae</taxon>
        <taxon>Arcicella</taxon>
    </lineage>
</organism>
<feature type="domain" description="Immunoglobulin" evidence="7">
    <location>
        <begin position="1006"/>
        <end position="1078"/>
    </location>
</feature>
<feature type="domain" description="PKD/Chitinase" evidence="6">
    <location>
        <begin position="1529"/>
        <end position="1597"/>
    </location>
</feature>
<proteinExistence type="inferred from homology"/>
<comment type="similarity">
    <text evidence="2">Belongs to the serine-aspartate repeat-containing protein (SDr) family.</text>
</comment>
<accession>A0A316DG49</accession>
<dbReference type="InterPro" id="IPR033764">
    <property type="entry name" value="Sdr_B"/>
</dbReference>
<evidence type="ECO:0000259" key="7">
    <source>
        <dbReference type="SMART" id="SM00409"/>
    </source>
</evidence>
<dbReference type="InterPro" id="IPR013783">
    <property type="entry name" value="Ig-like_fold"/>
</dbReference>